<reference evidence="1" key="1">
    <citation type="submission" date="2018-02" db="EMBL/GenBank/DDBJ databases">
        <title>Rhizophora mucronata_Transcriptome.</title>
        <authorList>
            <person name="Meera S.P."/>
            <person name="Sreeshan A."/>
            <person name="Augustine A."/>
        </authorList>
    </citation>
    <scope>NUCLEOTIDE SEQUENCE</scope>
    <source>
        <tissue evidence="1">Leaf</tissue>
    </source>
</reference>
<organism evidence="1">
    <name type="scientific">Rhizophora mucronata</name>
    <name type="common">Asiatic mangrove</name>
    <dbReference type="NCBI Taxonomy" id="61149"/>
    <lineage>
        <taxon>Eukaryota</taxon>
        <taxon>Viridiplantae</taxon>
        <taxon>Streptophyta</taxon>
        <taxon>Embryophyta</taxon>
        <taxon>Tracheophyta</taxon>
        <taxon>Spermatophyta</taxon>
        <taxon>Magnoliopsida</taxon>
        <taxon>eudicotyledons</taxon>
        <taxon>Gunneridae</taxon>
        <taxon>Pentapetalae</taxon>
        <taxon>rosids</taxon>
        <taxon>fabids</taxon>
        <taxon>Malpighiales</taxon>
        <taxon>Rhizophoraceae</taxon>
        <taxon>Rhizophora</taxon>
    </lineage>
</organism>
<evidence type="ECO:0000313" key="1">
    <source>
        <dbReference type="EMBL" id="MBX39997.1"/>
    </source>
</evidence>
<proteinExistence type="predicted"/>
<accession>A0A2P2NC01</accession>
<dbReference type="EMBL" id="GGEC01059513">
    <property type="protein sequence ID" value="MBX39997.1"/>
    <property type="molecule type" value="Transcribed_RNA"/>
</dbReference>
<sequence length="14" mass="1547">MDSPLNCSVKRIAI</sequence>
<protein>
    <submittedName>
        <fullName evidence="1">Uncharacterized protein</fullName>
    </submittedName>
</protein>
<name>A0A2P2NC01_RHIMU</name>